<gene>
    <name evidence="2" type="ORF">DM867_05970</name>
</gene>
<dbReference type="EMBL" id="QKKZ01000002">
    <property type="protein sequence ID" value="KAB7514661.1"/>
    <property type="molecule type" value="Genomic_DNA"/>
</dbReference>
<dbReference type="PIRSF" id="PIRSF000390">
    <property type="entry name" value="PLP_StrS"/>
    <property type="match status" value="1"/>
</dbReference>
<keyword evidence="2" id="KW-0032">Aminotransferase</keyword>
<name>A0A5N5U9X5_9EURY</name>
<dbReference type="InterPro" id="IPR000653">
    <property type="entry name" value="DegT/StrS_aminotransferase"/>
</dbReference>
<sequence length="360" mass="39023">MIPIADPDLGTVEIENVSDVIESGMIADGPRVRDFEREFADYCGASQAVATSNGTTALHAAIEALGLGPGDRVVTTPFSFISSSNTIRLAGAEPVFADISRESFNLDPDSVRKIAEEQDVDAILAVHLYGLPCNMEALSSIAADHDLHLIEDCAQAHGATYNGQRVGSFGDVGCFSFYPTKNMTTGEGGMVTTDSEAVADRVASFVNHGRPPEGGYEHVRLGHNFRMTSIAAAIGNEQLRKLPEYLAQRRATAERFSDEIEVEGVRTPVIPDNQTHAYHQYTLLTDAREALIEHLHKNDVGAKVYYPTCIHQQPAYSEFTPTVPVAEQVAEEVVSIPVHPGLSSEEISQIITAVNEFSHE</sequence>
<dbReference type="InterPro" id="IPR015422">
    <property type="entry name" value="PyrdxlP-dep_Trfase_small"/>
</dbReference>
<keyword evidence="3" id="KW-1185">Reference proteome</keyword>
<evidence type="ECO:0000313" key="3">
    <source>
        <dbReference type="Proteomes" id="UP000326865"/>
    </source>
</evidence>
<dbReference type="Pfam" id="PF01041">
    <property type="entry name" value="DegT_DnrJ_EryC1"/>
    <property type="match status" value="1"/>
</dbReference>
<protein>
    <submittedName>
        <fullName evidence="2">Aminotransferase class I/II-fold pyridoxal phosphate-dependent enzyme</fullName>
    </submittedName>
</protein>
<dbReference type="RefSeq" id="WP_152133911.1">
    <property type="nucleotide sequence ID" value="NZ_QKKZ01000002.1"/>
</dbReference>
<evidence type="ECO:0000313" key="2">
    <source>
        <dbReference type="EMBL" id="KAB7514661.1"/>
    </source>
</evidence>
<comment type="caution">
    <text evidence="2">The sequence shown here is derived from an EMBL/GenBank/DDBJ whole genome shotgun (WGS) entry which is preliminary data.</text>
</comment>
<comment type="similarity">
    <text evidence="1">Belongs to the DegT/DnrJ/EryC1 family.</text>
</comment>
<dbReference type="InterPro" id="IPR015421">
    <property type="entry name" value="PyrdxlP-dep_Trfase_major"/>
</dbReference>
<dbReference type="CDD" id="cd00616">
    <property type="entry name" value="AHBA_syn"/>
    <property type="match status" value="1"/>
</dbReference>
<dbReference type="Gene3D" id="3.90.1150.10">
    <property type="entry name" value="Aspartate Aminotransferase, domain 1"/>
    <property type="match status" value="1"/>
</dbReference>
<reference evidence="2 3" key="1">
    <citation type="submission" date="2019-10" db="EMBL/GenBank/DDBJ databases">
        <title>Unraveling microbial dark matter from salterns through culturing: the case of the genus Halosegnis.</title>
        <authorList>
            <person name="Duran-Viseras A."/>
            <person name="Andrei A.-S."/>
            <person name="Vera-Gargallo B."/>
            <person name="Ghai R."/>
            <person name="Sanchez-Porro C."/>
            <person name="Ventosa A."/>
        </authorList>
    </citation>
    <scope>NUCLEOTIDE SEQUENCE [LARGE SCALE GENOMIC DNA]</scope>
    <source>
        <strain evidence="2 3">F18-79</strain>
    </source>
</reference>
<dbReference type="PANTHER" id="PTHR30244:SF34">
    <property type="entry name" value="DTDP-4-AMINO-4,6-DIDEOXYGALACTOSE TRANSAMINASE"/>
    <property type="match status" value="1"/>
</dbReference>
<dbReference type="Gene3D" id="3.40.640.10">
    <property type="entry name" value="Type I PLP-dependent aspartate aminotransferase-like (Major domain)"/>
    <property type="match status" value="1"/>
</dbReference>
<keyword evidence="1" id="KW-0663">Pyridoxal phosphate</keyword>
<dbReference type="GO" id="GO:0008483">
    <property type="term" value="F:transaminase activity"/>
    <property type="evidence" value="ECO:0007669"/>
    <property type="project" value="UniProtKB-KW"/>
</dbReference>
<dbReference type="InterPro" id="IPR015424">
    <property type="entry name" value="PyrdxlP-dep_Trfase"/>
</dbReference>
<organism evidence="2 3">
    <name type="scientific">Halosegnis rubeus</name>
    <dbReference type="NCBI Taxonomy" id="2212850"/>
    <lineage>
        <taxon>Archaea</taxon>
        <taxon>Methanobacteriati</taxon>
        <taxon>Methanobacteriota</taxon>
        <taxon>Stenosarchaea group</taxon>
        <taxon>Halobacteria</taxon>
        <taxon>Halobacteriales</taxon>
        <taxon>Natronomonadaceae</taxon>
        <taxon>Halosegnis</taxon>
    </lineage>
</organism>
<dbReference type="AlphaFoldDB" id="A0A5N5U9X5"/>
<evidence type="ECO:0000256" key="1">
    <source>
        <dbReference type="RuleBase" id="RU004508"/>
    </source>
</evidence>
<dbReference type="SUPFAM" id="SSF53383">
    <property type="entry name" value="PLP-dependent transferases"/>
    <property type="match status" value="1"/>
</dbReference>
<dbReference type="GO" id="GO:0000271">
    <property type="term" value="P:polysaccharide biosynthetic process"/>
    <property type="evidence" value="ECO:0007669"/>
    <property type="project" value="TreeGrafter"/>
</dbReference>
<accession>A0A5N5U9X5</accession>
<dbReference type="Proteomes" id="UP000326865">
    <property type="component" value="Unassembled WGS sequence"/>
</dbReference>
<proteinExistence type="inferred from homology"/>
<dbReference type="GO" id="GO:0030170">
    <property type="term" value="F:pyridoxal phosphate binding"/>
    <property type="evidence" value="ECO:0007669"/>
    <property type="project" value="TreeGrafter"/>
</dbReference>
<keyword evidence="2" id="KW-0808">Transferase</keyword>
<dbReference type="PANTHER" id="PTHR30244">
    <property type="entry name" value="TRANSAMINASE"/>
    <property type="match status" value="1"/>
</dbReference>